<evidence type="ECO:0000256" key="4">
    <source>
        <dbReference type="ARBA" id="ARBA00022741"/>
    </source>
</evidence>
<dbReference type="GO" id="GO:0016887">
    <property type="term" value="F:ATP hydrolysis activity"/>
    <property type="evidence" value="ECO:0007669"/>
    <property type="project" value="InterPro"/>
</dbReference>
<keyword evidence="3" id="KW-1003">Cell membrane</keyword>
<evidence type="ECO:0000256" key="7">
    <source>
        <dbReference type="SAM" id="MobiDB-lite"/>
    </source>
</evidence>
<evidence type="ECO:0000256" key="2">
    <source>
        <dbReference type="ARBA" id="ARBA00022448"/>
    </source>
</evidence>
<evidence type="ECO:0000256" key="3">
    <source>
        <dbReference type="ARBA" id="ARBA00022475"/>
    </source>
</evidence>
<proteinExistence type="predicted"/>
<reference evidence="10" key="1">
    <citation type="submission" date="2016-10" db="EMBL/GenBank/DDBJ databases">
        <authorList>
            <person name="Varghese N."/>
        </authorList>
    </citation>
    <scope>NUCLEOTIDE SEQUENCE [LARGE SCALE GENOMIC DNA]</scope>
    <source>
        <strain evidence="10">CGMCC 1.12284</strain>
    </source>
</reference>
<dbReference type="NCBIfam" id="TIGR01727">
    <property type="entry name" value="oligo_HPY"/>
    <property type="match status" value="2"/>
</dbReference>
<dbReference type="SMART" id="SM00382">
    <property type="entry name" value="AAA"/>
    <property type="match status" value="2"/>
</dbReference>
<dbReference type="PROSITE" id="PS00211">
    <property type="entry name" value="ABC_TRANSPORTER_1"/>
    <property type="match status" value="2"/>
</dbReference>
<keyword evidence="10" id="KW-1185">Reference proteome</keyword>
<dbReference type="AlphaFoldDB" id="A0A1I0QV69"/>
<dbReference type="EMBL" id="FOIS01000005">
    <property type="protein sequence ID" value="SEW31342.1"/>
    <property type="molecule type" value="Genomic_DNA"/>
</dbReference>
<dbReference type="STRING" id="1202768.SAMN05216285_3987"/>
<dbReference type="Pfam" id="PF00005">
    <property type="entry name" value="ABC_tran"/>
    <property type="match status" value="2"/>
</dbReference>
<dbReference type="RefSeq" id="WP_049989964.1">
    <property type="nucleotide sequence ID" value="NZ_FOIS01000005.1"/>
</dbReference>
<evidence type="ECO:0000313" key="10">
    <source>
        <dbReference type="Proteomes" id="UP000183275"/>
    </source>
</evidence>
<feature type="domain" description="ABC transporter" evidence="8">
    <location>
        <begin position="380"/>
        <end position="644"/>
    </location>
</feature>
<feature type="compositionally biased region" description="Acidic residues" evidence="7">
    <location>
        <begin position="724"/>
        <end position="735"/>
    </location>
</feature>
<dbReference type="GO" id="GO:0015833">
    <property type="term" value="P:peptide transport"/>
    <property type="evidence" value="ECO:0007669"/>
    <property type="project" value="InterPro"/>
</dbReference>
<dbReference type="InterPro" id="IPR003593">
    <property type="entry name" value="AAA+_ATPase"/>
</dbReference>
<dbReference type="InterPro" id="IPR027417">
    <property type="entry name" value="P-loop_NTPase"/>
</dbReference>
<dbReference type="PANTHER" id="PTHR43297:SF2">
    <property type="entry name" value="DIPEPTIDE TRANSPORT ATP-BINDING PROTEIN DPPD"/>
    <property type="match status" value="1"/>
</dbReference>
<evidence type="ECO:0000259" key="8">
    <source>
        <dbReference type="PROSITE" id="PS50893"/>
    </source>
</evidence>
<protein>
    <submittedName>
        <fullName evidence="9">Peptide/nickel transport system ATP-binding protein</fullName>
    </submittedName>
</protein>
<dbReference type="OrthoDB" id="18209at2157"/>
<dbReference type="InterPro" id="IPR013563">
    <property type="entry name" value="Oligopep_ABC_C"/>
</dbReference>
<evidence type="ECO:0000313" key="9">
    <source>
        <dbReference type="EMBL" id="SEW31342.1"/>
    </source>
</evidence>
<organism evidence="9 10">
    <name type="scientific">Natrinema salifodinae</name>
    <dbReference type="NCBI Taxonomy" id="1202768"/>
    <lineage>
        <taxon>Archaea</taxon>
        <taxon>Methanobacteriati</taxon>
        <taxon>Methanobacteriota</taxon>
        <taxon>Stenosarchaea group</taxon>
        <taxon>Halobacteria</taxon>
        <taxon>Halobacteriales</taxon>
        <taxon>Natrialbaceae</taxon>
        <taxon>Natrinema</taxon>
    </lineage>
</organism>
<evidence type="ECO:0000256" key="5">
    <source>
        <dbReference type="ARBA" id="ARBA00022840"/>
    </source>
</evidence>
<comment type="subcellular location">
    <subcellularLocation>
        <location evidence="1">Cell membrane</location>
        <topology evidence="1">Peripheral membrane protein</topology>
    </subcellularLocation>
</comment>
<dbReference type="PROSITE" id="PS50893">
    <property type="entry name" value="ABC_TRANSPORTER_2"/>
    <property type="match status" value="2"/>
</dbReference>
<dbReference type="PANTHER" id="PTHR43297">
    <property type="entry name" value="OLIGOPEPTIDE TRANSPORT ATP-BINDING PROTEIN APPD"/>
    <property type="match status" value="1"/>
</dbReference>
<dbReference type="InterPro" id="IPR017871">
    <property type="entry name" value="ABC_transporter-like_CS"/>
</dbReference>
<evidence type="ECO:0000256" key="1">
    <source>
        <dbReference type="ARBA" id="ARBA00004202"/>
    </source>
</evidence>
<accession>A0A1I0QV69</accession>
<dbReference type="CDD" id="cd03257">
    <property type="entry name" value="ABC_NikE_OppD_transporters"/>
    <property type="match status" value="2"/>
</dbReference>
<evidence type="ECO:0000256" key="6">
    <source>
        <dbReference type="ARBA" id="ARBA00023136"/>
    </source>
</evidence>
<dbReference type="GO" id="GO:0005524">
    <property type="term" value="F:ATP binding"/>
    <property type="evidence" value="ECO:0007669"/>
    <property type="project" value="UniProtKB-KW"/>
</dbReference>
<keyword evidence="4" id="KW-0547">Nucleotide-binding</keyword>
<dbReference type="NCBIfam" id="NF008453">
    <property type="entry name" value="PRK11308.1"/>
    <property type="match status" value="2"/>
</dbReference>
<dbReference type="GO" id="GO:0005886">
    <property type="term" value="C:plasma membrane"/>
    <property type="evidence" value="ECO:0007669"/>
    <property type="project" value="UniProtKB-SubCell"/>
</dbReference>
<keyword evidence="5 9" id="KW-0067">ATP-binding</keyword>
<dbReference type="Proteomes" id="UP000183275">
    <property type="component" value="Unassembled WGS sequence"/>
</dbReference>
<dbReference type="InterPro" id="IPR050388">
    <property type="entry name" value="ABC_Ni/Peptide_Import"/>
</dbReference>
<gene>
    <name evidence="9" type="ORF">SAMN05216285_3987</name>
</gene>
<dbReference type="FunFam" id="3.40.50.300:FF:000016">
    <property type="entry name" value="Oligopeptide ABC transporter ATP-binding component"/>
    <property type="match status" value="1"/>
</dbReference>
<dbReference type="Pfam" id="PF08352">
    <property type="entry name" value="oligo_HPY"/>
    <property type="match status" value="2"/>
</dbReference>
<dbReference type="InterPro" id="IPR003439">
    <property type="entry name" value="ABC_transporter-like_ATP-bd"/>
</dbReference>
<feature type="domain" description="ABC transporter" evidence="8">
    <location>
        <begin position="23"/>
        <end position="273"/>
    </location>
</feature>
<dbReference type="eggNOG" id="arCOG00184">
    <property type="taxonomic scope" value="Archaea"/>
</dbReference>
<keyword evidence="2" id="KW-0813">Transport</keyword>
<dbReference type="SUPFAM" id="SSF52540">
    <property type="entry name" value="P-loop containing nucleoside triphosphate hydrolases"/>
    <property type="match status" value="2"/>
</dbReference>
<dbReference type="eggNOG" id="arCOG00181">
    <property type="taxonomic scope" value="Archaea"/>
</dbReference>
<feature type="region of interest" description="Disordered" evidence="7">
    <location>
        <begin position="715"/>
        <end position="735"/>
    </location>
</feature>
<keyword evidence="6" id="KW-0472">Membrane</keyword>
<name>A0A1I0QV69_9EURY</name>
<sequence length="735" mass="81753">MTVSETDTEYQRELPRDESILEIRNASVTFDMDRGESRVLDDVDLDIQRNEILGVVGESGSGKSMLASALLDAIVDPGALFGDITYYPPDDDPIDILDLDKQGLKELRWEEISMVFQGAMSSFNPVRKIRTHFVETLDAHDYDIDEGMERTRGILEDLYLDPERVLDSYPHELSGGMKQRALIALSLVLEPEVLVMDEPTAALDLLMQRSIISLIQEIKEEYDLTIVFITHDLPLVADIADRIGVLYAFEFVELGPTDEILADAAHPYTRLLLKSTPNLEAPIETMQPVEGSAPDPVNVPSGCSFHPRCPLADAQCHDEDPGPYEVHASHHVHCHHWEDARDEIPMTHDLEGVSTGVDGESAMTDPGATPSRTDSAEPVVSLEDVEVHFEKEQGFLDVFSEPDVVEAVDGVSLDIYENDVIVLVGESGCGKTTLGKTTVGLQEPTGGRVTYRGHDIWDVKAGDEDSISWSEVRQSLQIVHQDPGSALNPHRRVKSSLEAPLKRWNGDLDGNDRRQRILSLLEHVGMTPPEDYIERYPHQLSGGEQQRVALIRAMLMNPDLIMADEPVSALDVSLRVEMMDLMIQLQDTFDTSYLFVSHDLSNARYIAEKTGGRIGVVYLGRLVEIGPPEQIIHNPQHPYTQALCWATPELGADTDGESPIREIDIPDPTDPPSGCRYHTRCANARQVCQNQDPAAYDVPDDDLHEAACFRVEDDHEYWDSESITGDEDPIAADDD</sequence>
<dbReference type="Gene3D" id="3.40.50.300">
    <property type="entry name" value="P-loop containing nucleotide triphosphate hydrolases"/>
    <property type="match status" value="2"/>
</dbReference>